<keyword evidence="3" id="KW-0539">Nucleus</keyword>
<dbReference type="EMBL" id="JBAMMX010000024">
    <property type="protein sequence ID" value="KAK6916378.1"/>
    <property type="molecule type" value="Genomic_DNA"/>
</dbReference>
<dbReference type="GO" id="GO:0000981">
    <property type="term" value="F:DNA-binding transcription factor activity, RNA polymerase II-specific"/>
    <property type="evidence" value="ECO:0007669"/>
    <property type="project" value="TreeGrafter"/>
</dbReference>
<organism evidence="5 7">
    <name type="scientific">Dillenia turbinata</name>
    <dbReference type="NCBI Taxonomy" id="194707"/>
    <lineage>
        <taxon>Eukaryota</taxon>
        <taxon>Viridiplantae</taxon>
        <taxon>Streptophyta</taxon>
        <taxon>Embryophyta</taxon>
        <taxon>Tracheophyta</taxon>
        <taxon>Spermatophyta</taxon>
        <taxon>Magnoliopsida</taxon>
        <taxon>eudicotyledons</taxon>
        <taxon>Gunneridae</taxon>
        <taxon>Pentapetalae</taxon>
        <taxon>Dilleniales</taxon>
        <taxon>Dilleniaceae</taxon>
        <taxon>Dillenia</taxon>
    </lineage>
</organism>
<evidence type="ECO:0000313" key="5">
    <source>
        <dbReference type="EMBL" id="KAK6916378.1"/>
    </source>
</evidence>
<sequence length="185" mass="21436">MQTDTASVLHEAMGYIRFLHDQVQLLCSPYLQHLPSSPHHLFSSDCGSNEWEEPSQDLRSRGLCLVPVACTAHVGNNNGADFWSPATMNNNISTEDMQLHDVENFSVRSMRRLRVLLIRRKEFFGMDLLFLLARFVIILIFDFYFRLFSFNNLLDYGNLENCSWWLLQKRAHPGPIRFGPGRAWA</sequence>
<dbReference type="GO" id="GO:0000978">
    <property type="term" value="F:RNA polymerase II cis-regulatory region sequence-specific DNA binding"/>
    <property type="evidence" value="ECO:0007669"/>
    <property type="project" value="TreeGrafter"/>
</dbReference>
<comment type="caution">
    <text evidence="5">The sequence shown here is derived from an EMBL/GenBank/DDBJ whole genome shotgun (WGS) entry which is preliminary data.</text>
</comment>
<dbReference type="GO" id="GO:0005634">
    <property type="term" value="C:nucleus"/>
    <property type="evidence" value="ECO:0007669"/>
    <property type="project" value="UniProtKB-SubCell"/>
</dbReference>
<evidence type="ECO:0000313" key="6">
    <source>
        <dbReference type="EMBL" id="KAK6916381.1"/>
    </source>
</evidence>
<evidence type="ECO:0000256" key="3">
    <source>
        <dbReference type="ARBA" id="ARBA00023242"/>
    </source>
</evidence>
<name>A0AAN8UUZ8_9MAGN</name>
<evidence type="ECO:0000313" key="7">
    <source>
        <dbReference type="Proteomes" id="UP001370490"/>
    </source>
</evidence>
<dbReference type="PANTHER" id="PTHR16223">
    <property type="entry name" value="TRANSCRIPTION FACTOR BHLH83-RELATED"/>
    <property type="match status" value="1"/>
</dbReference>
<evidence type="ECO:0000256" key="1">
    <source>
        <dbReference type="ARBA" id="ARBA00004123"/>
    </source>
</evidence>
<dbReference type="PANTHER" id="PTHR16223:SF335">
    <property type="entry name" value="TRANSCRIPTION FACTOR BHLH113"/>
    <property type="match status" value="1"/>
</dbReference>
<feature type="transmembrane region" description="Helical" evidence="4">
    <location>
        <begin position="123"/>
        <end position="145"/>
    </location>
</feature>
<evidence type="ECO:0000256" key="2">
    <source>
        <dbReference type="ARBA" id="ARBA00023125"/>
    </source>
</evidence>
<reference evidence="5 7" key="1">
    <citation type="submission" date="2023-12" db="EMBL/GenBank/DDBJ databases">
        <title>A high-quality genome assembly for Dillenia turbinata (Dilleniales).</title>
        <authorList>
            <person name="Chanderbali A."/>
        </authorList>
    </citation>
    <scope>NUCLEOTIDE SEQUENCE [LARGE SCALE GENOMIC DNA]</scope>
    <source>
        <strain evidence="5">LSX21</strain>
        <tissue evidence="5">Leaf</tissue>
    </source>
</reference>
<dbReference type="AlphaFoldDB" id="A0AAN8UUZ8"/>
<protein>
    <submittedName>
        <fullName evidence="5">Uncharacterized protein</fullName>
    </submittedName>
</protein>
<dbReference type="Proteomes" id="UP001370490">
    <property type="component" value="Unassembled WGS sequence"/>
</dbReference>
<gene>
    <name evidence="5" type="ORF">RJ641_019239</name>
    <name evidence="6" type="ORF">RJ641_019242</name>
</gene>
<accession>A0AAN8UUZ8</accession>
<dbReference type="InterPro" id="IPR045239">
    <property type="entry name" value="bHLH95_bHLH"/>
</dbReference>
<keyword evidence="4" id="KW-0472">Membrane</keyword>
<proteinExistence type="predicted"/>
<dbReference type="InterPro" id="IPR045843">
    <property type="entry name" value="IND-like"/>
</dbReference>
<dbReference type="EMBL" id="JBAMMX010000024">
    <property type="protein sequence ID" value="KAK6916381.1"/>
    <property type="molecule type" value="Genomic_DNA"/>
</dbReference>
<dbReference type="CDD" id="cd11393">
    <property type="entry name" value="bHLH_AtbHLH_like"/>
    <property type="match status" value="1"/>
</dbReference>
<comment type="subcellular location">
    <subcellularLocation>
        <location evidence="1">Nucleus</location>
    </subcellularLocation>
</comment>
<keyword evidence="4" id="KW-0812">Transmembrane</keyword>
<evidence type="ECO:0000256" key="4">
    <source>
        <dbReference type="SAM" id="Phobius"/>
    </source>
</evidence>
<keyword evidence="4" id="KW-1133">Transmembrane helix</keyword>
<keyword evidence="2" id="KW-0238">DNA-binding</keyword>
<keyword evidence="7" id="KW-1185">Reference proteome</keyword>